<evidence type="ECO:0000259" key="4">
    <source>
        <dbReference type="PROSITE" id="PS51755"/>
    </source>
</evidence>
<keyword evidence="3" id="KW-0812">Transmembrane</keyword>
<dbReference type="GO" id="GO:0006355">
    <property type="term" value="P:regulation of DNA-templated transcription"/>
    <property type="evidence" value="ECO:0007669"/>
    <property type="project" value="InterPro"/>
</dbReference>
<dbReference type="Gene3D" id="1.10.10.10">
    <property type="entry name" value="Winged helix-like DNA-binding domain superfamily/Winged helix DNA-binding domain"/>
    <property type="match status" value="1"/>
</dbReference>
<evidence type="ECO:0000256" key="3">
    <source>
        <dbReference type="SAM" id="Phobius"/>
    </source>
</evidence>
<dbReference type="RefSeq" id="WP_141346307.1">
    <property type="nucleotide sequence ID" value="NZ_BJLF01000013.1"/>
</dbReference>
<proteinExistence type="predicted"/>
<evidence type="ECO:0000313" key="6">
    <source>
        <dbReference type="Proteomes" id="UP000318717"/>
    </source>
</evidence>
<dbReference type="SUPFAM" id="SSF48452">
    <property type="entry name" value="TPR-like"/>
    <property type="match status" value="1"/>
</dbReference>
<reference evidence="5 6" key="1">
    <citation type="submission" date="2019-06" db="EMBL/GenBank/DDBJ databases">
        <title>Whole genome shotgun sequence of Vibrio inusitatus NBRC 102082.</title>
        <authorList>
            <person name="Hosoyama A."/>
            <person name="Uohara A."/>
            <person name="Ohji S."/>
            <person name="Ichikawa N."/>
        </authorList>
    </citation>
    <scope>NUCLEOTIDE SEQUENCE [LARGE SCALE GENOMIC DNA]</scope>
    <source>
        <strain evidence="5 6">NBRC 102082</strain>
    </source>
</reference>
<dbReference type="PROSITE" id="PS51755">
    <property type="entry name" value="OMPR_PHOB"/>
    <property type="match status" value="1"/>
</dbReference>
<dbReference type="SMART" id="SM00862">
    <property type="entry name" value="Trans_reg_C"/>
    <property type="match status" value="1"/>
</dbReference>
<dbReference type="Proteomes" id="UP000318717">
    <property type="component" value="Unassembled WGS sequence"/>
</dbReference>
<dbReference type="InterPro" id="IPR016032">
    <property type="entry name" value="Sig_transdc_resp-reg_C-effctor"/>
</dbReference>
<gene>
    <name evidence="5" type="ORF">VIN01S_26390</name>
</gene>
<dbReference type="AlphaFoldDB" id="A0A4Y3HXS9"/>
<keyword evidence="3" id="KW-0472">Membrane</keyword>
<feature type="DNA-binding region" description="OmpR/PhoB-type" evidence="2">
    <location>
        <begin position="5"/>
        <end position="104"/>
    </location>
</feature>
<protein>
    <submittedName>
        <fullName evidence="5">Transcriptional regulator CadC</fullName>
    </submittedName>
</protein>
<name>A0A4Y3HXS9_9VIBR</name>
<feature type="domain" description="OmpR/PhoB-type" evidence="4">
    <location>
        <begin position="5"/>
        <end position="104"/>
    </location>
</feature>
<dbReference type="GO" id="GO:0003677">
    <property type="term" value="F:DNA binding"/>
    <property type="evidence" value="ECO:0007669"/>
    <property type="project" value="UniProtKB-UniRule"/>
</dbReference>
<dbReference type="OrthoDB" id="6311790at2"/>
<keyword evidence="3" id="KW-1133">Transmembrane helix</keyword>
<organism evidence="5 6">
    <name type="scientific">Vibrio inusitatus NBRC 102082</name>
    <dbReference type="NCBI Taxonomy" id="1219070"/>
    <lineage>
        <taxon>Bacteria</taxon>
        <taxon>Pseudomonadati</taxon>
        <taxon>Pseudomonadota</taxon>
        <taxon>Gammaproteobacteria</taxon>
        <taxon>Vibrionales</taxon>
        <taxon>Vibrionaceae</taxon>
        <taxon>Vibrio</taxon>
    </lineage>
</organism>
<feature type="transmembrane region" description="Helical" evidence="3">
    <location>
        <begin position="181"/>
        <end position="198"/>
    </location>
</feature>
<dbReference type="InterPro" id="IPR011990">
    <property type="entry name" value="TPR-like_helical_dom_sf"/>
</dbReference>
<evidence type="ECO:0000256" key="2">
    <source>
        <dbReference type="PROSITE-ProRule" id="PRU01091"/>
    </source>
</evidence>
<keyword evidence="6" id="KW-1185">Reference proteome</keyword>
<dbReference type="Pfam" id="PF00486">
    <property type="entry name" value="Trans_reg_C"/>
    <property type="match status" value="1"/>
</dbReference>
<dbReference type="EMBL" id="BJLF01000013">
    <property type="protein sequence ID" value="GEA51835.1"/>
    <property type="molecule type" value="Genomic_DNA"/>
</dbReference>
<dbReference type="InterPro" id="IPR001867">
    <property type="entry name" value="OmpR/PhoB-type_DNA-bd"/>
</dbReference>
<evidence type="ECO:0000313" key="5">
    <source>
        <dbReference type="EMBL" id="GEA51835.1"/>
    </source>
</evidence>
<dbReference type="SUPFAM" id="SSF46894">
    <property type="entry name" value="C-terminal effector domain of the bipartite response regulators"/>
    <property type="match status" value="1"/>
</dbReference>
<comment type="caution">
    <text evidence="5">The sequence shown here is derived from an EMBL/GenBank/DDBJ whole genome shotgun (WGS) entry which is preliminary data.</text>
</comment>
<evidence type="ECO:0000256" key="1">
    <source>
        <dbReference type="ARBA" id="ARBA00023125"/>
    </source>
</evidence>
<keyword evidence="1 2" id="KW-0238">DNA-binding</keyword>
<dbReference type="GO" id="GO:0000160">
    <property type="term" value="P:phosphorelay signal transduction system"/>
    <property type="evidence" value="ECO:0007669"/>
    <property type="project" value="InterPro"/>
</dbReference>
<dbReference type="Gene3D" id="1.25.40.10">
    <property type="entry name" value="Tetratricopeptide repeat domain"/>
    <property type="match status" value="1"/>
</dbReference>
<accession>A0A4Y3HXS9</accession>
<dbReference type="CDD" id="cd00383">
    <property type="entry name" value="trans_reg_C"/>
    <property type="match status" value="1"/>
</dbReference>
<sequence length="524" mass="59424">MDKEYVTYRFDGWVFTPDEDKLNYQGETFTLDNRLSKLLHFFCQNPNTVFSRNELIDEVWNGSILTDQVITQAIFELRKTLKAPNRHAMGYIVTVPKRGYKFEIEHIEQQVDKPKVAAPIRVEKEPEAPAPAPASESTKIEVLEAEEITPDAEPQAAVIDEKPKVAVSQASTAKAPKKSPLVYILGIIVLVLAGILIMQPNQKDDVVAQDPVTSDQQQIHYLSLEPRYIFVDLKDDLKNDPFTIGIIRKLLDYLTVYKDYRIVFDETYVPNSANVVTFTTESSGDRKSLAVTYFNRTSNFKHLDRSYVIEPSTTLHSTIEVMLDDLLDAFKIDIPKSVIAEQVSELPDNQAALHHVLESLGYSLTVKYAEAIESVGQAYEISPDNHLIASDKYIFELASIFITEPSNSKSKVKQLNQTMKSQLMAMEPNPESFRVYDALAAYYLSLDEPKRAKEYLEKIPNHHFSIFSTVLYAKIEESSGNTASAEEYYYESIREAGSPVVLDLARKLFFNSNLKDIEAKIHSH</sequence>
<dbReference type="InterPro" id="IPR036388">
    <property type="entry name" value="WH-like_DNA-bd_sf"/>
</dbReference>